<protein>
    <recommendedName>
        <fullName evidence="4">G-protein coupled receptors family 3 profile domain-containing protein</fullName>
    </recommendedName>
</protein>
<evidence type="ECO:0000256" key="1">
    <source>
        <dbReference type="SAM" id="Phobius"/>
    </source>
</evidence>
<feature type="transmembrane region" description="Helical" evidence="1">
    <location>
        <begin position="62"/>
        <end position="85"/>
    </location>
</feature>
<dbReference type="PANTHER" id="PTHR35184:SF1">
    <property type="entry name" value="INTEGRAL MEMBRANE PROTEIN"/>
    <property type="match status" value="1"/>
</dbReference>
<keyword evidence="1" id="KW-0812">Transmembrane</keyword>
<feature type="transmembrane region" description="Helical" evidence="1">
    <location>
        <begin position="32"/>
        <end position="50"/>
    </location>
</feature>
<reference evidence="2 3" key="1">
    <citation type="submission" date="2015-09" db="EMBL/GenBank/DDBJ databases">
        <title>Host preference determinants of Valsa canker pathogens revealed by comparative genomics.</title>
        <authorList>
            <person name="Yin Z."/>
            <person name="Huang L."/>
        </authorList>
    </citation>
    <scope>NUCLEOTIDE SEQUENCE [LARGE SCALE GENOMIC DNA]</scope>
    <source>
        <strain evidence="2 3">03-1</strain>
    </source>
</reference>
<dbReference type="EMBL" id="LKEA01000041">
    <property type="protein sequence ID" value="ROV94288.1"/>
    <property type="molecule type" value="Genomic_DNA"/>
</dbReference>
<evidence type="ECO:0000313" key="3">
    <source>
        <dbReference type="Proteomes" id="UP000283895"/>
    </source>
</evidence>
<keyword evidence="1" id="KW-0472">Membrane</keyword>
<keyword evidence="1" id="KW-1133">Transmembrane helix</keyword>
<dbReference type="PANTHER" id="PTHR35184">
    <property type="entry name" value="YALI0C10208P"/>
    <property type="match status" value="1"/>
</dbReference>
<comment type="caution">
    <text evidence="2">The sequence shown here is derived from an EMBL/GenBank/DDBJ whole genome shotgun (WGS) entry which is preliminary data.</text>
</comment>
<organism evidence="2 3">
    <name type="scientific">Cytospora schulzeri</name>
    <dbReference type="NCBI Taxonomy" id="448051"/>
    <lineage>
        <taxon>Eukaryota</taxon>
        <taxon>Fungi</taxon>
        <taxon>Dikarya</taxon>
        <taxon>Ascomycota</taxon>
        <taxon>Pezizomycotina</taxon>
        <taxon>Sordariomycetes</taxon>
        <taxon>Sordariomycetidae</taxon>
        <taxon>Diaporthales</taxon>
        <taxon>Cytosporaceae</taxon>
        <taxon>Cytospora</taxon>
    </lineage>
</organism>
<accession>A0A423VT80</accession>
<feature type="transmembrane region" description="Helical" evidence="1">
    <location>
        <begin position="176"/>
        <end position="195"/>
    </location>
</feature>
<dbReference type="STRING" id="356882.A0A423VT80"/>
<dbReference type="OrthoDB" id="3357002at2759"/>
<feature type="transmembrane region" description="Helical" evidence="1">
    <location>
        <begin position="255"/>
        <end position="273"/>
    </location>
</feature>
<evidence type="ECO:0008006" key="4">
    <source>
        <dbReference type="Google" id="ProtNLM"/>
    </source>
</evidence>
<proteinExistence type="predicted"/>
<dbReference type="Pfam" id="PF11309">
    <property type="entry name" value="DUF3112"/>
    <property type="match status" value="1"/>
</dbReference>
<feature type="transmembrane region" description="Helical" evidence="1">
    <location>
        <begin position="134"/>
        <end position="156"/>
    </location>
</feature>
<gene>
    <name evidence="2" type="ORF">VMCG_08647</name>
</gene>
<name>A0A423VT80_9PEZI</name>
<dbReference type="Proteomes" id="UP000283895">
    <property type="component" value="Unassembled WGS sequence"/>
</dbReference>
<dbReference type="InterPro" id="IPR021460">
    <property type="entry name" value="DUF3112"/>
</dbReference>
<feature type="transmembrane region" description="Helical" evidence="1">
    <location>
        <begin position="216"/>
        <end position="235"/>
    </location>
</feature>
<feature type="transmembrane region" description="Helical" evidence="1">
    <location>
        <begin position="91"/>
        <end position="114"/>
    </location>
</feature>
<sequence length="300" mass="32868">MSLALYFGGPPYPLDTAQIGSLPTVSVDVPPLAVFLGIFTTSTTISFLLFEQKRRQRLNHTIPAILFLFSGERVLTCVLRIAWAIKLVNVRLAVASQIFLQAGVVLLFLSNIILAQRIWWDRKPGARTLLGLRIALTTLSTLTVSSLIMVVTSIIVSVYTVDQDTIRICREIQQAGATYFLILAAMPLAMLAMAFSPSASSTNSQGELYHKNHRMAIIAVSSVLCVLNAGFKAGVVWAPPRSLLDPAWYHSRTCLYIFGFTMEVLVLILLYATRADLKFAVTKDGGNANINYDVAAINNG</sequence>
<keyword evidence="3" id="KW-1185">Reference proteome</keyword>
<dbReference type="AlphaFoldDB" id="A0A423VT80"/>
<evidence type="ECO:0000313" key="2">
    <source>
        <dbReference type="EMBL" id="ROV94288.1"/>
    </source>
</evidence>